<protein>
    <recommendedName>
        <fullName evidence="1">ATP-dependent DNA helicase</fullName>
        <ecNumber evidence="1">5.6.2.3</ecNumber>
    </recommendedName>
</protein>
<evidence type="ECO:0000259" key="4">
    <source>
        <dbReference type="Pfam" id="PF14214"/>
    </source>
</evidence>
<dbReference type="EMBL" id="LNIX01000014">
    <property type="protein sequence ID" value="OXA46875.1"/>
    <property type="molecule type" value="Genomic_DNA"/>
</dbReference>
<dbReference type="GO" id="GO:0000723">
    <property type="term" value="P:telomere maintenance"/>
    <property type="evidence" value="ECO:0007669"/>
    <property type="project" value="InterPro"/>
</dbReference>
<keyword evidence="1" id="KW-0378">Hydrolase</keyword>
<dbReference type="Pfam" id="PF21530">
    <property type="entry name" value="Pif1_2B_dom"/>
    <property type="match status" value="1"/>
</dbReference>
<organism evidence="6 7">
    <name type="scientific">Folsomia candida</name>
    <name type="common">Springtail</name>
    <dbReference type="NCBI Taxonomy" id="158441"/>
    <lineage>
        <taxon>Eukaryota</taxon>
        <taxon>Metazoa</taxon>
        <taxon>Ecdysozoa</taxon>
        <taxon>Arthropoda</taxon>
        <taxon>Hexapoda</taxon>
        <taxon>Collembola</taxon>
        <taxon>Entomobryomorpha</taxon>
        <taxon>Isotomoidea</taxon>
        <taxon>Isotomidae</taxon>
        <taxon>Proisotominae</taxon>
        <taxon>Folsomia</taxon>
    </lineage>
</organism>
<feature type="domain" description="Helitron helicase-like" evidence="4">
    <location>
        <begin position="118"/>
        <end position="189"/>
    </location>
</feature>
<feature type="domain" description="DNA helicase Pif1-like 2B" evidence="5">
    <location>
        <begin position="929"/>
        <end position="973"/>
    </location>
</feature>
<keyword evidence="1" id="KW-0234">DNA repair</keyword>
<feature type="region of interest" description="Disordered" evidence="2">
    <location>
        <begin position="1088"/>
        <end position="1117"/>
    </location>
</feature>
<dbReference type="EC" id="5.6.2.3" evidence="1"/>
<gene>
    <name evidence="6" type="ORF">Fcan01_18096</name>
</gene>
<dbReference type="Gene3D" id="3.40.50.300">
    <property type="entry name" value="P-loop containing nucleotide triphosphate hydrolases"/>
    <property type="match status" value="2"/>
</dbReference>
<dbReference type="Proteomes" id="UP000198287">
    <property type="component" value="Unassembled WGS sequence"/>
</dbReference>
<dbReference type="OMA" id="CLEISAM"/>
<dbReference type="GO" id="GO:0006310">
    <property type="term" value="P:DNA recombination"/>
    <property type="evidence" value="ECO:0007669"/>
    <property type="project" value="UniProtKB-KW"/>
</dbReference>
<accession>A0A226DMV9</accession>
<dbReference type="GO" id="GO:0043139">
    <property type="term" value="F:5'-3' DNA helicase activity"/>
    <property type="evidence" value="ECO:0007669"/>
    <property type="project" value="UniProtKB-EC"/>
</dbReference>
<feature type="domain" description="DNA helicase Pif1-like DEAD-box helicase" evidence="3">
    <location>
        <begin position="637"/>
        <end position="839"/>
    </location>
</feature>
<dbReference type="InterPro" id="IPR025476">
    <property type="entry name" value="Helitron_helicase-like"/>
</dbReference>
<dbReference type="SUPFAM" id="SSF52540">
    <property type="entry name" value="P-loop containing nucleoside triphosphate hydrolases"/>
    <property type="match status" value="2"/>
</dbReference>
<dbReference type="OrthoDB" id="7696245at2759"/>
<dbReference type="InterPro" id="IPR027417">
    <property type="entry name" value="P-loop_NTPase"/>
</dbReference>
<evidence type="ECO:0000259" key="3">
    <source>
        <dbReference type="Pfam" id="PF05970"/>
    </source>
</evidence>
<dbReference type="PANTHER" id="PTHR10492">
    <property type="match status" value="1"/>
</dbReference>
<keyword evidence="1" id="KW-0233">DNA recombination</keyword>
<keyword evidence="7" id="KW-1185">Reference proteome</keyword>
<evidence type="ECO:0000256" key="2">
    <source>
        <dbReference type="SAM" id="MobiDB-lite"/>
    </source>
</evidence>
<dbReference type="Pfam" id="PF05970">
    <property type="entry name" value="PIF1"/>
    <property type="match status" value="1"/>
</dbReference>
<keyword evidence="1" id="KW-0067">ATP-binding</keyword>
<name>A0A226DMV9_FOLCA</name>
<evidence type="ECO:0000256" key="1">
    <source>
        <dbReference type="RuleBase" id="RU363044"/>
    </source>
</evidence>
<dbReference type="FunFam" id="3.40.50.300:FF:002884">
    <property type="entry name" value="ATP-dependent DNA helicase"/>
    <property type="match status" value="1"/>
</dbReference>
<dbReference type="PANTHER" id="PTHR10492:SF57">
    <property type="entry name" value="ATP-DEPENDENT DNA HELICASE"/>
    <property type="match status" value="1"/>
</dbReference>
<evidence type="ECO:0000313" key="7">
    <source>
        <dbReference type="Proteomes" id="UP000198287"/>
    </source>
</evidence>
<keyword evidence="1" id="KW-0227">DNA damage</keyword>
<dbReference type="InterPro" id="IPR049163">
    <property type="entry name" value="Pif1-like_2B_dom"/>
</dbReference>
<comment type="similarity">
    <text evidence="1">Belongs to the helicase family.</text>
</comment>
<sequence length="1354" mass="151560">MMYPLLHPFGDPGWSPELKHISGNNKRVSQMEYYGYRFAVRNSFNPFLSAGKLTQQYFVDAYIKTEGNRLNFIKMNQSKLRAETYKCLADYLQSDAAALSRCNGHSSTIRKTRPFRYNDMQSEMERNPRKSGAQSTGVNRPDLVSRVFHIKLNELLDDIGKRHVLGKQKAKIHVIEFQKRGLPHAHILIILRQEDKPSTDDKIDKLVCAEIPDPVSHPKLHSMVTHHMIHGPCGTQNMNSPCMDGNNCTKDFPKDFSAETIASIGGYPRYRRRENGVTATVGQKSINNQWVVPYNPFLLLKYNCHINIEVCATIKSVKYLFKYVYKGHDCANVEIRENANQHDEVKSFLDARYISPPEAAWRLFGYRMHQQTHTVSRLQVHLPNEQMIVFQKDSIPSAVRNAAATDTTLTAWFKLNQIDSDARNLFYFEVPEHYIFENLAAQEDNTIKQKIWRKRRNRRGEKTIGRIYTVSFSETERYCLRMLLLHKKGVTSFEDLRTINGTIHDNFQQAAAALGLLDSDEIWEETLDDAVISGMPYQLRQLFALICIFACPMNIVSLWEKYKVSLMEDDFGHRHPEDCQHCMNLALRDIQETLAIHGKFCNDFGLPKPRPVGLGAPITNFNPLEQELLGLEMSRNLNAEQLAAFELICASIVDPTEKSKCYFIDGPGGSGKTYLYKTLISTLRGENKIVVSTASTGIAANLLPNGELITQYKLPVPLVENSVRLTSADARQIKASDLLIWDEWTMAPRHALSSIDRLLKEITTKDIPFGGKVLLLGGDFRQTLPVVLKGSRSAIVESSIKFSNYWDKFAKLTLVQNVRSVDPEYSEWLLKLGNGELLNSDNLPDDFVEIPLAMIADKSIVQEIFGEKLGTFEDVMNVPNRAILCPKNEDAHKINREVLDILEGEEASYLSVDSIEDGTEQVAVFYPTEFLNGLHPSPPHILRLKVGAVIMLLRNLNTKRGLCNGTRLIVTKLQVNLITAQVLTGSAAGHSVFIPRIQLAPINPEIPFVLRRRQFPVNLAFAVTINKSQGQTMDLVGIYLPEPVFSHGQLYVAFSRVRRSCDVKVVIVDGVKQGKLVRGVDKGNLHDLTNRSTTTASLVSPPLPTTVSTSSAPPSTPSRLDDHILLLLVQELEQIPKFDTNSSQPSPLIFTSIAATLPGNGTGPDLAARYKSILAKNIVAARNMGSPPPARREQDPATYAIPNIDGPHAKDCRERRPCTPFSTCSAGGATSTIPEGTVAQFVSNSHSDGDDHIDLNTRRPQSSTTPAPFFCQNPACFLIKSEFPPPPEVAEEVVWTAGEKSLFRAILPSFPDPGYIAHLLLTKTCAQVATFAAILPAFRWIETLAGDEEITEKF</sequence>
<dbReference type="GO" id="GO:0006281">
    <property type="term" value="P:DNA repair"/>
    <property type="evidence" value="ECO:0007669"/>
    <property type="project" value="UniProtKB-KW"/>
</dbReference>
<evidence type="ECO:0000259" key="5">
    <source>
        <dbReference type="Pfam" id="PF21530"/>
    </source>
</evidence>
<comment type="caution">
    <text evidence="6">The sequence shown here is derived from an EMBL/GenBank/DDBJ whole genome shotgun (WGS) entry which is preliminary data.</text>
</comment>
<proteinExistence type="inferred from homology"/>
<dbReference type="GO" id="GO:0005524">
    <property type="term" value="F:ATP binding"/>
    <property type="evidence" value="ECO:0007669"/>
    <property type="project" value="UniProtKB-KW"/>
</dbReference>
<evidence type="ECO:0000313" key="6">
    <source>
        <dbReference type="EMBL" id="OXA46875.1"/>
    </source>
</evidence>
<comment type="cofactor">
    <cofactor evidence="1">
        <name>Mg(2+)</name>
        <dbReference type="ChEBI" id="CHEBI:18420"/>
    </cofactor>
</comment>
<keyword evidence="1" id="KW-0547">Nucleotide-binding</keyword>
<dbReference type="STRING" id="158441.A0A226DMV9"/>
<feature type="compositionally biased region" description="Low complexity" evidence="2">
    <location>
        <begin position="1097"/>
        <end position="1113"/>
    </location>
</feature>
<keyword evidence="1 6" id="KW-0347">Helicase</keyword>
<reference evidence="6 7" key="1">
    <citation type="submission" date="2015-12" db="EMBL/GenBank/DDBJ databases">
        <title>The genome of Folsomia candida.</title>
        <authorList>
            <person name="Faddeeva A."/>
            <person name="Derks M.F."/>
            <person name="Anvar Y."/>
            <person name="Smit S."/>
            <person name="Van Straalen N."/>
            <person name="Roelofs D."/>
        </authorList>
    </citation>
    <scope>NUCLEOTIDE SEQUENCE [LARGE SCALE GENOMIC DNA]</scope>
    <source>
        <strain evidence="6 7">VU population</strain>
        <tissue evidence="6">Whole body</tissue>
    </source>
</reference>
<dbReference type="Pfam" id="PF14214">
    <property type="entry name" value="Helitron_like_N"/>
    <property type="match status" value="1"/>
</dbReference>
<dbReference type="GO" id="GO:0016887">
    <property type="term" value="F:ATP hydrolysis activity"/>
    <property type="evidence" value="ECO:0007669"/>
    <property type="project" value="RHEA"/>
</dbReference>
<dbReference type="InterPro" id="IPR010285">
    <property type="entry name" value="DNA_helicase_pif1-like_DEAD"/>
</dbReference>
<comment type="catalytic activity">
    <reaction evidence="1">
        <text>ATP + H2O = ADP + phosphate + H(+)</text>
        <dbReference type="Rhea" id="RHEA:13065"/>
        <dbReference type="ChEBI" id="CHEBI:15377"/>
        <dbReference type="ChEBI" id="CHEBI:15378"/>
        <dbReference type="ChEBI" id="CHEBI:30616"/>
        <dbReference type="ChEBI" id="CHEBI:43474"/>
        <dbReference type="ChEBI" id="CHEBI:456216"/>
        <dbReference type="EC" id="5.6.2.3"/>
    </reaction>
</comment>